<feature type="domain" description="Beta-mannosidase Ig-fold" evidence="17">
    <location>
        <begin position="782"/>
        <end position="855"/>
    </location>
</feature>
<evidence type="ECO:0000256" key="9">
    <source>
        <dbReference type="ARBA" id="ARBA00022801"/>
    </source>
</evidence>
<dbReference type="Pfam" id="PF00703">
    <property type="entry name" value="Glyco_hydro_2"/>
    <property type="match status" value="1"/>
</dbReference>
<evidence type="ECO:0000256" key="13">
    <source>
        <dbReference type="ARBA" id="ARBA00038429"/>
    </source>
</evidence>
<accession>A0A413IJQ4</accession>
<dbReference type="AlphaFoldDB" id="A0A413IJQ4"/>
<keyword evidence="7" id="KW-0964">Secreted</keyword>
<evidence type="ECO:0000259" key="19">
    <source>
        <dbReference type="Pfam" id="PF22666"/>
    </source>
</evidence>
<evidence type="ECO:0000259" key="17">
    <source>
        <dbReference type="Pfam" id="PF17753"/>
    </source>
</evidence>
<evidence type="ECO:0000256" key="10">
    <source>
        <dbReference type="ARBA" id="ARBA00023180"/>
    </source>
</evidence>
<dbReference type="Gene3D" id="2.60.120.260">
    <property type="entry name" value="Galactose-binding domain-like"/>
    <property type="match status" value="1"/>
</dbReference>
<organism evidence="20 21">
    <name type="scientific">Butyricimonas virosa</name>
    <dbReference type="NCBI Taxonomy" id="544645"/>
    <lineage>
        <taxon>Bacteria</taxon>
        <taxon>Pseudomonadati</taxon>
        <taxon>Bacteroidota</taxon>
        <taxon>Bacteroidia</taxon>
        <taxon>Bacteroidales</taxon>
        <taxon>Odoribacteraceae</taxon>
        <taxon>Butyricimonas</taxon>
    </lineage>
</organism>
<dbReference type="InterPro" id="IPR050887">
    <property type="entry name" value="Beta-mannosidase_GH2"/>
</dbReference>
<dbReference type="InterPro" id="IPR017853">
    <property type="entry name" value="GH"/>
</dbReference>
<dbReference type="InterPro" id="IPR036156">
    <property type="entry name" value="Beta-gal/glucu_dom_sf"/>
</dbReference>
<dbReference type="Pfam" id="PF22666">
    <property type="entry name" value="Glyco_hydro_2_N2"/>
    <property type="match status" value="1"/>
</dbReference>
<dbReference type="InterPro" id="IPR041625">
    <property type="entry name" value="Beta-mannosidase_Ig"/>
</dbReference>
<comment type="similarity">
    <text evidence="13">Belongs to the glycosyl hydrolase 2 family. Beta-mannosidase B subfamily.</text>
</comment>
<dbReference type="FunFam" id="3.20.20.80:FF:000050">
    <property type="entry name" value="Beta-mannosidase B"/>
    <property type="match status" value="1"/>
</dbReference>
<evidence type="ECO:0000256" key="14">
    <source>
        <dbReference type="ARBA" id="ARBA00041069"/>
    </source>
</evidence>
<dbReference type="GO" id="GO:0005764">
    <property type="term" value="C:lysosome"/>
    <property type="evidence" value="ECO:0007669"/>
    <property type="project" value="UniProtKB-SubCell"/>
</dbReference>
<dbReference type="GO" id="GO:0006516">
    <property type="term" value="P:glycoprotein catabolic process"/>
    <property type="evidence" value="ECO:0007669"/>
    <property type="project" value="TreeGrafter"/>
</dbReference>
<dbReference type="RefSeq" id="WP_117722253.1">
    <property type="nucleotide sequence ID" value="NZ_CAUGOG010000019.1"/>
</dbReference>
<evidence type="ECO:0000256" key="2">
    <source>
        <dbReference type="ARBA" id="ARBA00004371"/>
    </source>
</evidence>
<evidence type="ECO:0000256" key="1">
    <source>
        <dbReference type="ARBA" id="ARBA00000829"/>
    </source>
</evidence>
<keyword evidence="9 20" id="KW-0378">Hydrolase</keyword>
<dbReference type="GO" id="GO:0005576">
    <property type="term" value="C:extracellular region"/>
    <property type="evidence" value="ECO:0007669"/>
    <property type="project" value="UniProtKB-SubCell"/>
</dbReference>
<dbReference type="InterPro" id="IPR013783">
    <property type="entry name" value="Ig-like_fold"/>
</dbReference>
<dbReference type="GO" id="GO:0004567">
    <property type="term" value="F:beta-mannosidase activity"/>
    <property type="evidence" value="ECO:0007669"/>
    <property type="project" value="UniProtKB-EC"/>
</dbReference>
<dbReference type="InterPro" id="IPR041447">
    <property type="entry name" value="Mannosidase_ig"/>
</dbReference>
<feature type="domain" description="Mannosidase Ig/CBM-like" evidence="18">
    <location>
        <begin position="691"/>
        <end position="779"/>
    </location>
</feature>
<dbReference type="FunFam" id="2.60.120.260:FF:000060">
    <property type="entry name" value="Probable beta-mannosidase"/>
    <property type="match status" value="1"/>
</dbReference>
<dbReference type="Gene3D" id="3.20.20.80">
    <property type="entry name" value="Glycosidases"/>
    <property type="match status" value="1"/>
</dbReference>
<dbReference type="OrthoDB" id="9801077at2"/>
<evidence type="ECO:0000256" key="3">
    <source>
        <dbReference type="ARBA" id="ARBA00004613"/>
    </source>
</evidence>
<sequence length="858" mass="98975">MNKIVWILFFGCVTWGIIGCSTEKEIRMELNSGWQFRQRDSGTWLPATVPGTVHTDLRANGKIEDPFYRMNELQLQWIDKKDWEYRTEFTVSEKIGEKVNQRITFTGLDTYADVYLNGEKLGSTDNMFRTWRFDVEGKLRVGRNELHIVFASPTLKGREEMERYGLRLPADNDQSVRGGMGDDRVSVYTRKAPYHYGWDWGPRLVTSGIWRPVILEAWNDVKVEDVFIRQPSVTKEMAQLVAEVCVNSDKQQNVTMAIMNEGKVLLREQKELKKGENKISIPYVIRNPRLWWSNGLGEQNLYDFTIQVTSGGGMVAEKKVTTGLRSLKLVRQKDQWGESFGFELNGVPVFAKGANAIPNDVFLPRVTRDLYEKMVLDAANANMNMIRIWGGGIYEDDAFFEFCDKYGIMVWQDFMFACAMYPGNQEFLDNVRLEAIDNVTRIRNHPSIALWCGNNENALAWRHGAPGGWGWKNAFTKEEQDTVFKAYYTVFHEILPEVVKDYTDGDDYWPSSPMAGPEPDQHGLDGTTSGDQHYWGVWHGFRPLESFDEVTTRFCSEYGFQSFPEMSTIETYALPEDYDIESEVMKSHQRSYIGNGRILDYMKMYYRVPDEFEQFIYMTHVLQGLSTKMGIEAHRRNMPYCMGSLIWQINDCWPVASWSTTDYYHKWKAAHYVMQDCFKEVIVASKWEGDTLAIYAVSDRLEEIQGELIIEVLDFQGNSVSLVEKEVNVAANTSTVLWKLNRESLLGGGSEKEMMLVVCLRQGDRVLDEKNAYFVYHKNLNLPEPHFSIQAGEENGEKFIQVSSDKLACNVMFYIPGESIFFSDNYIDIIPGRSYKIKVDTDLSPTQIQERIGVRYVR</sequence>
<evidence type="ECO:0000256" key="7">
    <source>
        <dbReference type="ARBA" id="ARBA00022525"/>
    </source>
</evidence>
<dbReference type="GO" id="GO:0005975">
    <property type="term" value="P:carbohydrate metabolic process"/>
    <property type="evidence" value="ECO:0007669"/>
    <property type="project" value="InterPro"/>
</dbReference>
<evidence type="ECO:0000259" key="16">
    <source>
        <dbReference type="Pfam" id="PF00703"/>
    </source>
</evidence>
<dbReference type="SUPFAM" id="SSF49785">
    <property type="entry name" value="Galactose-binding domain-like"/>
    <property type="match status" value="1"/>
</dbReference>
<evidence type="ECO:0000256" key="11">
    <source>
        <dbReference type="ARBA" id="ARBA00023228"/>
    </source>
</evidence>
<comment type="subunit">
    <text evidence="5">Homodimer.</text>
</comment>
<protein>
    <recommendedName>
        <fullName evidence="14">Beta-mannosidase B</fullName>
        <ecNumber evidence="6">3.2.1.25</ecNumber>
    </recommendedName>
    <alternativeName>
        <fullName evidence="15">Mannanase B</fullName>
    </alternativeName>
</protein>
<evidence type="ECO:0000313" key="21">
    <source>
        <dbReference type="Proteomes" id="UP000286063"/>
    </source>
</evidence>
<comment type="pathway">
    <text evidence="4">Glycan metabolism; N-glycan degradation.</text>
</comment>
<evidence type="ECO:0000256" key="4">
    <source>
        <dbReference type="ARBA" id="ARBA00004740"/>
    </source>
</evidence>
<evidence type="ECO:0000256" key="5">
    <source>
        <dbReference type="ARBA" id="ARBA00011738"/>
    </source>
</evidence>
<feature type="domain" description="Glycoside hydrolase family 2 immunoglobulin-like beta-sandwich" evidence="16">
    <location>
        <begin position="221"/>
        <end position="325"/>
    </location>
</feature>
<gene>
    <name evidence="20" type="ORF">DXA50_17025</name>
</gene>
<dbReference type="Proteomes" id="UP000286063">
    <property type="component" value="Unassembled WGS sequence"/>
</dbReference>
<name>A0A413IJQ4_9BACT</name>
<keyword evidence="8" id="KW-0732">Signal</keyword>
<comment type="catalytic activity">
    <reaction evidence="1">
        <text>Hydrolysis of terminal, non-reducing beta-D-mannose residues in beta-D-mannosides.</text>
        <dbReference type="EC" id="3.2.1.25"/>
    </reaction>
</comment>
<reference evidence="20 21" key="1">
    <citation type="submission" date="2018-08" db="EMBL/GenBank/DDBJ databases">
        <title>A genome reference for cultivated species of the human gut microbiota.</title>
        <authorList>
            <person name="Zou Y."/>
            <person name="Xue W."/>
            <person name="Luo G."/>
        </authorList>
    </citation>
    <scope>NUCLEOTIDE SEQUENCE [LARGE SCALE GENOMIC DNA]</scope>
    <source>
        <strain evidence="20 21">OF02-7</strain>
    </source>
</reference>
<evidence type="ECO:0000256" key="6">
    <source>
        <dbReference type="ARBA" id="ARBA00012754"/>
    </source>
</evidence>
<dbReference type="EMBL" id="QSCR01000039">
    <property type="protein sequence ID" value="RGY13035.1"/>
    <property type="molecule type" value="Genomic_DNA"/>
</dbReference>
<keyword evidence="11" id="KW-0458">Lysosome</keyword>
<evidence type="ECO:0000256" key="12">
    <source>
        <dbReference type="ARBA" id="ARBA00023295"/>
    </source>
</evidence>
<dbReference type="PANTHER" id="PTHR43730:SF1">
    <property type="entry name" value="BETA-MANNOSIDASE"/>
    <property type="match status" value="1"/>
</dbReference>
<dbReference type="PANTHER" id="PTHR43730">
    <property type="entry name" value="BETA-MANNOSIDASE"/>
    <property type="match status" value="1"/>
</dbReference>
<dbReference type="EC" id="3.2.1.25" evidence="6"/>
<dbReference type="SUPFAM" id="SSF51445">
    <property type="entry name" value="(Trans)glycosidases"/>
    <property type="match status" value="1"/>
</dbReference>
<comment type="subcellular location">
    <subcellularLocation>
        <location evidence="2">Lysosome</location>
    </subcellularLocation>
    <subcellularLocation>
        <location evidence="3">Secreted</location>
    </subcellularLocation>
</comment>
<keyword evidence="10" id="KW-0325">Glycoprotein</keyword>
<evidence type="ECO:0000256" key="15">
    <source>
        <dbReference type="ARBA" id="ARBA00041614"/>
    </source>
</evidence>
<dbReference type="InterPro" id="IPR008979">
    <property type="entry name" value="Galactose-bd-like_sf"/>
</dbReference>
<dbReference type="Pfam" id="PF17786">
    <property type="entry name" value="Mannosidase_ig"/>
    <property type="match status" value="1"/>
</dbReference>
<dbReference type="InterPro" id="IPR006102">
    <property type="entry name" value="Ig-like_GH2"/>
</dbReference>
<dbReference type="Pfam" id="PF17753">
    <property type="entry name" value="Ig_mannosidase"/>
    <property type="match status" value="1"/>
</dbReference>
<evidence type="ECO:0000259" key="18">
    <source>
        <dbReference type="Pfam" id="PF17786"/>
    </source>
</evidence>
<evidence type="ECO:0000256" key="8">
    <source>
        <dbReference type="ARBA" id="ARBA00022729"/>
    </source>
</evidence>
<comment type="caution">
    <text evidence="20">The sequence shown here is derived from an EMBL/GenBank/DDBJ whole genome shotgun (WGS) entry which is preliminary data.</text>
</comment>
<feature type="domain" description="Beta-mannosidase-like galactose-binding" evidence="19">
    <location>
        <begin position="34"/>
        <end position="211"/>
    </location>
</feature>
<dbReference type="InterPro" id="IPR054593">
    <property type="entry name" value="Beta-mannosidase-like_N2"/>
</dbReference>
<proteinExistence type="inferred from homology"/>
<dbReference type="SUPFAM" id="SSF49303">
    <property type="entry name" value="beta-Galactosidase/glucuronidase domain"/>
    <property type="match status" value="3"/>
</dbReference>
<keyword evidence="12" id="KW-0326">Glycosidase</keyword>
<evidence type="ECO:0000313" key="20">
    <source>
        <dbReference type="EMBL" id="RGY13035.1"/>
    </source>
</evidence>
<dbReference type="PROSITE" id="PS51257">
    <property type="entry name" value="PROKAR_LIPOPROTEIN"/>
    <property type="match status" value="1"/>
</dbReference>
<dbReference type="Gene3D" id="2.60.40.10">
    <property type="entry name" value="Immunoglobulins"/>
    <property type="match status" value="3"/>
</dbReference>